<feature type="transmembrane region" description="Helical" evidence="1">
    <location>
        <begin position="78"/>
        <end position="104"/>
    </location>
</feature>
<accession>S4NEN9</accession>
<organism evidence="2 3">
    <name type="scientific">Lentilactobacillus otakiensis DSM 19908 = JCM 15040</name>
    <dbReference type="NCBI Taxonomy" id="1423780"/>
    <lineage>
        <taxon>Bacteria</taxon>
        <taxon>Bacillati</taxon>
        <taxon>Bacillota</taxon>
        <taxon>Bacilli</taxon>
        <taxon>Lactobacillales</taxon>
        <taxon>Lactobacillaceae</taxon>
        <taxon>Lentilactobacillus</taxon>
    </lineage>
</organism>
<dbReference type="eggNOG" id="ENOG5030AV1">
    <property type="taxonomic scope" value="Bacteria"/>
</dbReference>
<dbReference type="Proteomes" id="UP000016361">
    <property type="component" value="Unassembled WGS sequence"/>
</dbReference>
<dbReference type="RefSeq" id="WP_020280095.1">
    <property type="nucleotide sequence ID" value="NZ_AZED01000014.1"/>
</dbReference>
<keyword evidence="1" id="KW-1133">Transmembrane helix</keyword>
<proteinExistence type="predicted"/>
<gene>
    <name evidence="2" type="ORF">LOT_0170</name>
</gene>
<dbReference type="EMBL" id="BASH01000001">
    <property type="protein sequence ID" value="GAD15632.1"/>
    <property type="molecule type" value="Genomic_DNA"/>
</dbReference>
<sequence length="117" mass="13097">METSSKHKLSAAQITGWIIWWIVTVILIGIGFIAYFFGDADTSSPMFWIVMAIFGVLYLVQQIIAGVAINRLHTNNNYVWPIVLIVLSLLGSFIYIIPGVWALIINNPSRNRSSNSN</sequence>
<keyword evidence="1" id="KW-0812">Transmembrane</keyword>
<evidence type="ECO:0000313" key="3">
    <source>
        <dbReference type="Proteomes" id="UP000016361"/>
    </source>
</evidence>
<name>S4NEN9_9LACO</name>
<dbReference type="GeneID" id="301048688"/>
<evidence type="ECO:0000256" key="1">
    <source>
        <dbReference type="SAM" id="Phobius"/>
    </source>
</evidence>
<comment type="caution">
    <text evidence="2">The sequence shown here is derived from an EMBL/GenBank/DDBJ whole genome shotgun (WGS) entry which is preliminary data.</text>
</comment>
<feature type="transmembrane region" description="Helical" evidence="1">
    <location>
        <begin position="18"/>
        <end position="37"/>
    </location>
</feature>
<reference evidence="3" key="1">
    <citation type="journal article" date="2013" name="Genome Announc.">
        <title>Draft Genome Sequence of D-Branched-Chain Amino Acid Producer Lactobacillus otakiensis JCM 15040T, Isolated from a Traditional Japanese Pickle.</title>
        <authorList>
            <person name="Doi K."/>
            <person name="Mori K."/>
            <person name="Mutaguchi Y."/>
            <person name="Tashiro K."/>
            <person name="Fujino Y."/>
            <person name="Ohmori T."/>
            <person name="Kuhara S."/>
            <person name="Ohshima T."/>
        </authorList>
    </citation>
    <scope>NUCLEOTIDE SEQUENCE [LARGE SCALE GENOMIC DNA]</scope>
    <source>
        <strain evidence="3">JCM 15040</strain>
    </source>
</reference>
<evidence type="ECO:0008006" key="4">
    <source>
        <dbReference type="Google" id="ProtNLM"/>
    </source>
</evidence>
<dbReference type="OrthoDB" id="2328840at2"/>
<keyword evidence="3" id="KW-1185">Reference proteome</keyword>
<feature type="transmembrane region" description="Helical" evidence="1">
    <location>
        <begin position="49"/>
        <end position="72"/>
    </location>
</feature>
<dbReference type="PATRIC" id="fig|1423780.4.peg.1469"/>
<evidence type="ECO:0000313" key="2">
    <source>
        <dbReference type="EMBL" id="GAD15632.1"/>
    </source>
</evidence>
<dbReference type="AlphaFoldDB" id="S4NEN9"/>
<protein>
    <recommendedName>
        <fullName evidence="4">Integral membrane protein</fullName>
    </recommendedName>
</protein>
<keyword evidence="1" id="KW-0472">Membrane</keyword>